<dbReference type="InterPro" id="IPR036390">
    <property type="entry name" value="WH_DNA-bd_sf"/>
</dbReference>
<dbReference type="Pfam" id="PF00392">
    <property type="entry name" value="GntR"/>
    <property type="match status" value="1"/>
</dbReference>
<dbReference type="InterPro" id="IPR008920">
    <property type="entry name" value="TF_FadR/GntR_C"/>
</dbReference>
<dbReference type="Gene3D" id="1.20.120.530">
    <property type="entry name" value="GntR ligand-binding domain-like"/>
    <property type="match status" value="1"/>
</dbReference>
<keyword evidence="1" id="KW-0805">Transcription regulation</keyword>
<evidence type="ECO:0000256" key="2">
    <source>
        <dbReference type="ARBA" id="ARBA00023125"/>
    </source>
</evidence>
<dbReference type="GO" id="GO:0003677">
    <property type="term" value="F:DNA binding"/>
    <property type="evidence" value="ECO:0007669"/>
    <property type="project" value="UniProtKB-KW"/>
</dbReference>
<dbReference type="KEGG" id="pmes:FX988_01951"/>
<dbReference type="SUPFAM" id="SSF48008">
    <property type="entry name" value="GntR ligand-binding domain-like"/>
    <property type="match status" value="1"/>
</dbReference>
<keyword evidence="2" id="KW-0238">DNA-binding</keyword>
<dbReference type="Pfam" id="PF07729">
    <property type="entry name" value="FCD"/>
    <property type="match status" value="1"/>
</dbReference>
<dbReference type="PRINTS" id="PR00035">
    <property type="entry name" value="HTHGNTR"/>
</dbReference>
<accession>A0A857JJE4</accession>
<keyword evidence="3" id="KW-0804">Transcription</keyword>
<keyword evidence="6" id="KW-1185">Reference proteome</keyword>
<evidence type="ECO:0000256" key="3">
    <source>
        <dbReference type="ARBA" id="ARBA00023163"/>
    </source>
</evidence>
<dbReference type="SMART" id="SM00895">
    <property type="entry name" value="FCD"/>
    <property type="match status" value="1"/>
</dbReference>
<dbReference type="InterPro" id="IPR011711">
    <property type="entry name" value="GntR_C"/>
</dbReference>
<evidence type="ECO:0000313" key="5">
    <source>
        <dbReference type="EMBL" id="QHJ11716.1"/>
    </source>
</evidence>
<gene>
    <name evidence="5" type="ORF">FX988_01951</name>
</gene>
<protein>
    <recommendedName>
        <fullName evidence="4">HTH gntR-type domain-containing protein</fullName>
    </recommendedName>
</protein>
<dbReference type="AlphaFoldDB" id="A0A857JJE4"/>
<dbReference type="InterPro" id="IPR000524">
    <property type="entry name" value="Tscrpt_reg_HTH_GntR"/>
</dbReference>
<sequence length="221" mass="25457">MDCTKRTPMPNRKTHTLYQQLKKDIVQGKLPEKQALKQAQLAERYGVSRIPIRDAIQRLKNEGWLVEHGKSSVMLRPLNADDAQDLYLMRMHLEPMLLAHAAPHINFETLGKARDILLQLQGISPDDILLNGELNWQFHRCLYAPANRAALFDTIAHLHLLCARYIGFHETELAYFNRSQDEHDALLNALSANQYERAGDILSQHIQIAGEQLVKYLIQRY</sequence>
<name>A0A857JJE4_9ALTE</name>
<dbReference type="Gene3D" id="1.10.10.10">
    <property type="entry name" value="Winged helix-like DNA-binding domain superfamily/Winged helix DNA-binding domain"/>
    <property type="match status" value="1"/>
</dbReference>
<proteinExistence type="predicted"/>
<organism evidence="5 6">
    <name type="scientific">Paraglaciecola mesophila</name>
    <dbReference type="NCBI Taxonomy" id="197222"/>
    <lineage>
        <taxon>Bacteria</taxon>
        <taxon>Pseudomonadati</taxon>
        <taxon>Pseudomonadota</taxon>
        <taxon>Gammaproteobacteria</taxon>
        <taxon>Alteromonadales</taxon>
        <taxon>Alteromonadaceae</taxon>
        <taxon>Paraglaciecola</taxon>
    </lineage>
</organism>
<dbReference type="Proteomes" id="UP000464524">
    <property type="component" value="Chromosome"/>
</dbReference>
<evidence type="ECO:0000313" key="6">
    <source>
        <dbReference type="Proteomes" id="UP000464524"/>
    </source>
</evidence>
<dbReference type="CDD" id="cd07377">
    <property type="entry name" value="WHTH_GntR"/>
    <property type="match status" value="1"/>
</dbReference>
<dbReference type="InterPro" id="IPR036388">
    <property type="entry name" value="WH-like_DNA-bd_sf"/>
</dbReference>
<evidence type="ECO:0000259" key="4">
    <source>
        <dbReference type="PROSITE" id="PS50949"/>
    </source>
</evidence>
<dbReference type="SUPFAM" id="SSF46785">
    <property type="entry name" value="Winged helix' DNA-binding domain"/>
    <property type="match status" value="1"/>
</dbReference>
<dbReference type="SMART" id="SM00345">
    <property type="entry name" value="HTH_GNTR"/>
    <property type="match status" value="1"/>
</dbReference>
<reference evidence="5 6" key="1">
    <citation type="submission" date="2019-12" db="EMBL/GenBank/DDBJ databases">
        <title>Genome sequencing and assembly of endphytes of Porphyra tenera.</title>
        <authorList>
            <person name="Park J.M."/>
            <person name="Shin R."/>
            <person name="Jo S.H."/>
        </authorList>
    </citation>
    <scope>NUCLEOTIDE SEQUENCE [LARGE SCALE GENOMIC DNA]</scope>
    <source>
        <strain evidence="5 6">GPM4</strain>
    </source>
</reference>
<dbReference type="PROSITE" id="PS50949">
    <property type="entry name" value="HTH_GNTR"/>
    <property type="match status" value="1"/>
</dbReference>
<dbReference type="GO" id="GO:0003700">
    <property type="term" value="F:DNA-binding transcription factor activity"/>
    <property type="evidence" value="ECO:0007669"/>
    <property type="project" value="InterPro"/>
</dbReference>
<feature type="domain" description="HTH gntR-type" evidence="4">
    <location>
        <begin position="11"/>
        <end position="78"/>
    </location>
</feature>
<dbReference type="EMBL" id="CP047656">
    <property type="protein sequence ID" value="QHJ11716.1"/>
    <property type="molecule type" value="Genomic_DNA"/>
</dbReference>
<evidence type="ECO:0000256" key="1">
    <source>
        <dbReference type="ARBA" id="ARBA00023015"/>
    </source>
</evidence>
<dbReference type="PANTHER" id="PTHR43537:SF41">
    <property type="entry name" value="TRANSCRIPTIONAL REGULATORY PROTEIN"/>
    <property type="match status" value="1"/>
</dbReference>
<dbReference type="PANTHER" id="PTHR43537">
    <property type="entry name" value="TRANSCRIPTIONAL REGULATOR, GNTR FAMILY"/>
    <property type="match status" value="1"/>
</dbReference>